<evidence type="ECO:0000313" key="1">
    <source>
        <dbReference type="EMBL" id="QNI32001.1"/>
    </source>
</evidence>
<name>A0A7G8BHI1_9BACT</name>
<gene>
    <name evidence="1" type="ORF">H7849_23805</name>
</gene>
<accession>A0A7G8BHI1</accession>
<dbReference type="RefSeq" id="WP_186742958.1">
    <property type="nucleotide sequence ID" value="NZ_CP060394.1"/>
</dbReference>
<keyword evidence="2" id="KW-1185">Reference proteome</keyword>
<dbReference type="AlphaFoldDB" id="A0A7G8BHI1"/>
<dbReference type="EMBL" id="CP060394">
    <property type="protein sequence ID" value="QNI32001.1"/>
    <property type="molecule type" value="Genomic_DNA"/>
</dbReference>
<protein>
    <submittedName>
        <fullName evidence="1">Uncharacterized protein</fullName>
    </submittedName>
</protein>
<evidence type="ECO:0000313" key="2">
    <source>
        <dbReference type="Proteomes" id="UP000515312"/>
    </source>
</evidence>
<dbReference type="KEGG" id="adin:H7849_23805"/>
<organism evidence="1 2">
    <name type="scientific">Alloacidobacterium dinghuense</name>
    <dbReference type="NCBI Taxonomy" id="2763107"/>
    <lineage>
        <taxon>Bacteria</taxon>
        <taxon>Pseudomonadati</taxon>
        <taxon>Acidobacteriota</taxon>
        <taxon>Terriglobia</taxon>
        <taxon>Terriglobales</taxon>
        <taxon>Acidobacteriaceae</taxon>
        <taxon>Alloacidobacterium</taxon>
    </lineage>
</organism>
<reference evidence="1 2" key="1">
    <citation type="submission" date="2020-08" db="EMBL/GenBank/DDBJ databases">
        <title>Edaphobacter telluris sp. nov. and Acidobacterium dinghuensis sp. nov., two acidobacteria isolated from forest soil.</title>
        <authorList>
            <person name="Fu J."/>
            <person name="Qiu L."/>
        </authorList>
    </citation>
    <scope>NUCLEOTIDE SEQUENCE [LARGE SCALE GENOMIC DNA]</scope>
    <source>
        <strain evidence="1">4Y35</strain>
    </source>
</reference>
<dbReference type="Proteomes" id="UP000515312">
    <property type="component" value="Chromosome"/>
</dbReference>
<sequence length="193" mass="22155">MTTHLFEFVARPMLIRRALAEHQTWIEEKLGVPLSDAIIFDRVDKNLPQVGLEKVLALTDIVRTGTPEQRRLRTFVAEADVPPNYPPMLRLRHNAPKADSLAALLQQDDEQKFTRFEWVDCPISFRLHYYDLTLVAVNVAYMAGLPTQKEFVARILVARRDCASRVAELLKLLYRRSRTPRQCTLSGDRPLGS</sequence>
<proteinExistence type="predicted"/>